<accession>A0A4R2JIW2</accession>
<organism evidence="1 2">
    <name type="scientific">Actinocrispum wychmicini</name>
    <dbReference type="NCBI Taxonomy" id="1213861"/>
    <lineage>
        <taxon>Bacteria</taxon>
        <taxon>Bacillati</taxon>
        <taxon>Actinomycetota</taxon>
        <taxon>Actinomycetes</taxon>
        <taxon>Pseudonocardiales</taxon>
        <taxon>Pseudonocardiaceae</taxon>
        <taxon>Actinocrispum</taxon>
    </lineage>
</organism>
<protein>
    <submittedName>
        <fullName evidence="1">Uncharacterized protein</fullName>
    </submittedName>
</protein>
<gene>
    <name evidence="1" type="ORF">EV192_106421</name>
</gene>
<name>A0A4R2JIW2_9PSEU</name>
<dbReference type="InterPro" id="IPR015797">
    <property type="entry name" value="NUDIX_hydrolase-like_dom_sf"/>
</dbReference>
<evidence type="ECO:0000313" key="2">
    <source>
        <dbReference type="Proteomes" id="UP000295680"/>
    </source>
</evidence>
<dbReference type="EMBL" id="SLWS01000006">
    <property type="protein sequence ID" value="TCO56946.1"/>
    <property type="molecule type" value="Genomic_DNA"/>
</dbReference>
<dbReference type="AlphaFoldDB" id="A0A4R2JIW2"/>
<sequence>MDALSRELRDEIGLTISDLGPHVWSQEATGSKYVAGYDGVVNDYFLVRTSSFTPRGLMTDVELAQGWITGWRWWSLRDIAGYGGPDLFSPRDLLNLLGVLVAFGVPAQPVRLGA</sequence>
<dbReference type="Gene3D" id="3.90.79.10">
    <property type="entry name" value="Nucleoside Triphosphate Pyrophosphohydrolase"/>
    <property type="match status" value="1"/>
</dbReference>
<evidence type="ECO:0000313" key="1">
    <source>
        <dbReference type="EMBL" id="TCO56946.1"/>
    </source>
</evidence>
<dbReference type="SUPFAM" id="SSF55811">
    <property type="entry name" value="Nudix"/>
    <property type="match status" value="1"/>
</dbReference>
<keyword evidence="2" id="KW-1185">Reference proteome</keyword>
<reference evidence="1 2" key="1">
    <citation type="submission" date="2019-03" db="EMBL/GenBank/DDBJ databases">
        <title>Genomic Encyclopedia of Type Strains, Phase IV (KMG-IV): sequencing the most valuable type-strain genomes for metagenomic binning, comparative biology and taxonomic classification.</title>
        <authorList>
            <person name="Goeker M."/>
        </authorList>
    </citation>
    <scope>NUCLEOTIDE SEQUENCE [LARGE SCALE GENOMIC DNA]</scope>
    <source>
        <strain evidence="1 2">DSM 45934</strain>
    </source>
</reference>
<dbReference type="Proteomes" id="UP000295680">
    <property type="component" value="Unassembled WGS sequence"/>
</dbReference>
<comment type="caution">
    <text evidence="1">The sequence shown here is derived from an EMBL/GenBank/DDBJ whole genome shotgun (WGS) entry which is preliminary data.</text>
</comment>
<proteinExistence type="predicted"/>